<evidence type="ECO:0000256" key="15">
    <source>
        <dbReference type="ARBA" id="ARBA00073691"/>
    </source>
</evidence>
<evidence type="ECO:0000256" key="5">
    <source>
        <dbReference type="ARBA" id="ARBA00022670"/>
    </source>
</evidence>
<gene>
    <name evidence="18" type="ORF">PMEA_00005917</name>
</gene>
<comment type="subcellular location">
    <subcellularLocation>
        <location evidence="1">Lysosome</location>
    </subcellularLocation>
</comment>
<comment type="similarity">
    <text evidence="2">Belongs to the peptidase S28 family.</text>
</comment>
<dbReference type="Proteomes" id="UP001159428">
    <property type="component" value="Unassembled WGS sequence"/>
</dbReference>
<evidence type="ECO:0000256" key="9">
    <source>
        <dbReference type="ARBA" id="ARBA00023157"/>
    </source>
</evidence>
<dbReference type="PANTHER" id="PTHR11010:SF38">
    <property type="entry name" value="LYSOSOMAL PRO-X CARBOXYPEPTIDASE"/>
    <property type="match status" value="1"/>
</dbReference>
<dbReference type="InterPro" id="IPR042269">
    <property type="entry name" value="Ser_carbopepase_S28_SKS"/>
</dbReference>
<sequence>MIMAAFEDFCRITLLFLVVISASDAFRLRARFPRPQGKDFGLHAKRHLCPFCIYETKTFSQKLDHFGFSDNRTFPQRYLVARKNWVEGGPILFYTGNEGDITWFANNTGFMWDIAGEFKAMLVFAEHRYYGKSLPFGKLSYKGPKYLGYLTSEQALADFAVLIHHIKNTVPGASESPVVAIGGSYGGMLAAWFRMKYPNIVIGALAASAPILQFTGLTPCEKFYQIVTEDFQRDGGEPCVNLVKKSWDVVKNYGKTDSGRKKLSSIFKLCSPLKTKDNVTQLEYWLSETWVNLAMVDYPYPASFLEPLPAWPIKETCKYLQDESLDDDKLLGAISKAVGVYYNSSGHAKCFNTSQQAVSFLGDDGWYFQACTEMVMPLCSDGVNDMFTKSEWDFSAYAKDCQKSRGVTPLEYWAEIQYGGKKLKAHSNIVFSNGALDPWAAGGVTRNISDSLIAVLIEDGAHHLDLRHKNPLDPPSVVQARNLEKYYISKWIAEVEKKKKDKAKLRISNKGKFRSISIR</sequence>
<dbReference type="InterPro" id="IPR029058">
    <property type="entry name" value="AB_hydrolase_fold"/>
</dbReference>
<dbReference type="Gene3D" id="1.20.120.980">
    <property type="entry name" value="Serine carboxypeptidase S28, SKS domain"/>
    <property type="match status" value="1"/>
</dbReference>
<keyword evidence="6" id="KW-0732">Signal</keyword>
<evidence type="ECO:0000256" key="12">
    <source>
        <dbReference type="ARBA" id="ARBA00052013"/>
    </source>
</evidence>
<evidence type="ECO:0000313" key="18">
    <source>
        <dbReference type="EMBL" id="CAH3113886.1"/>
    </source>
</evidence>
<comment type="subunit">
    <text evidence="3">Homodimer.</text>
</comment>
<dbReference type="GO" id="GO:0005764">
    <property type="term" value="C:lysosome"/>
    <property type="evidence" value="ECO:0007669"/>
    <property type="project" value="UniProtKB-SubCell"/>
</dbReference>
<keyword evidence="10" id="KW-0325">Glycoprotein</keyword>
<evidence type="ECO:0000256" key="8">
    <source>
        <dbReference type="ARBA" id="ARBA00023145"/>
    </source>
</evidence>
<dbReference type="EMBL" id="CALNXJ010000014">
    <property type="protein sequence ID" value="CAH3113886.1"/>
    <property type="molecule type" value="Genomic_DNA"/>
</dbReference>
<keyword evidence="11" id="KW-0458">Lysosome</keyword>
<keyword evidence="7" id="KW-0378">Hydrolase</keyword>
<evidence type="ECO:0000313" key="19">
    <source>
        <dbReference type="Proteomes" id="UP001159428"/>
    </source>
</evidence>
<evidence type="ECO:0000256" key="2">
    <source>
        <dbReference type="ARBA" id="ARBA00011079"/>
    </source>
</evidence>
<reference evidence="18 19" key="1">
    <citation type="submission" date="2022-05" db="EMBL/GenBank/DDBJ databases">
        <authorList>
            <consortium name="Genoscope - CEA"/>
            <person name="William W."/>
        </authorList>
    </citation>
    <scope>NUCLEOTIDE SEQUENCE [LARGE SCALE GENOMIC DNA]</scope>
</reference>
<organism evidence="18 19">
    <name type="scientific">Pocillopora meandrina</name>
    <dbReference type="NCBI Taxonomy" id="46732"/>
    <lineage>
        <taxon>Eukaryota</taxon>
        <taxon>Metazoa</taxon>
        <taxon>Cnidaria</taxon>
        <taxon>Anthozoa</taxon>
        <taxon>Hexacorallia</taxon>
        <taxon>Scleractinia</taxon>
        <taxon>Astrocoeniina</taxon>
        <taxon>Pocilloporidae</taxon>
        <taxon>Pocillopora</taxon>
    </lineage>
</organism>
<evidence type="ECO:0000256" key="11">
    <source>
        <dbReference type="ARBA" id="ARBA00023228"/>
    </source>
</evidence>
<evidence type="ECO:0000256" key="17">
    <source>
        <dbReference type="ARBA" id="ARBA00076608"/>
    </source>
</evidence>
<evidence type="ECO:0000256" key="16">
    <source>
        <dbReference type="ARBA" id="ARBA00076475"/>
    </source>
</evidence>
<dbReference type="InterPro" id="IPR008758">
    <property type="entry name" value="Peptidase_S28"/>
</dbReference>
<keyword evidence="5" id="KW-0645">Protease</keyword>
<dbReference type="GO" id="GO:0004185">
    <property type="term" value="F:serine-type carboxypeptidase activity"/>
    <property type="evidence" value="ECO:0007669"/>
    <property type="project" value="UniProtKB-EC"/>
</dbReference>
<evidence type="ECO:0000256" key="13">
    <source>
        <dbReference type="ARBA" id="ARBA00059701"/>
    </source>
</evidence>
<evidence type="ECO:0000256" key="7">
    <source>
        <dbReference type="ARBA" id="ARBA00022801"/>
    </source>
</evidence>
<comment type="function">
    <text evidence="13">Cleaves C-terminal amino acids linked to proline in peptides such as angiotensin II, III and des-Arg9-bradykinin. This cleavage occurs at acidic pH, but enzymatic activity is retained with some substrates at neutral pH.</text>
</comment>
<dbReference type="GO" id="GO:0008239">
    <property type="term" value="F:dipeptidyl-peptidase activity"/>
    <property type="evidence" value="ECO:0007669"/>
    <property type="project" value="TreeGrafter"/>
</dbReference>
<evidence type="ECO:0000256" key="4">
    <source>
        <dbReference type="ARBA" id="ARBA00022645"/>
    </source>
</evidence>
<dbReference type="PANTHER" id="PTHR11010">
    <property type="entry name" value="PROTEASE S28 PRO-X CARBOXYPEPTIDASE-RELATED"/>
    <property type="match status" value="1"/>
</dbReference>
<dbReference type="GO" id="GO:0006508">
    <property type="term" value="P:proteolysis"/>
    <property type="evidence" value="ECO:0007669"/>
    <property type="project" value="UniProtKB-KW"/>
</dbReference>
<evidence type="ECO:0000256" key="3">
    <source>
        <dbReference type="ARBA" id="ARBA00011738"/>
    </source>
</evidence>
<evidence type="ECO:0000256" key="10">
    <source>
        <dbReference type="ARBA" id="ARBA00023180"/>
    </source>
</evidence>
<protein>
    <recommendedName>
        <fullName evidence="15">Lysosomal Pro-X carboxypeptidase</fullName>
        <ecNumber evidence="14">3.4.16.2</ecNumber>
    </recommendedName>
    <alternativeName>
        <fullName evidence="17">Proline carboxypeptidase</fullName>
    </alternativeName>
    <alternativeName>
        <fullName evidence="16">Prolylcarboxypeptidase</fullName>
    </alternativeName>
</protein>
<accession>A0AAU9WG40</accession>
<evidence type="ECO:0000256" key="1">
    <source>
        <dbReference type="ARBA" id="ARBA00004371"/>
    </source>
</evidence>
<keyword evidence="9" id="KW-1015">Disulfide bond</keyword>
<evidence type="ECO:0000256" key="6">
    <source>
        <dbReference type="ARBA" id="ARBA00022729"/>
    </source>
</evidence>
<dbReference type="EC" id="3.4.16.2" evidence="14"/>
<keyword evidence="4" id="KW-0121">Carboxypeptidase</keyword>
<dbReference type="Gene3D" id="3.40.50.1820">
    <property type="entry name" value="alpha/beta hydrolase"/>
    <property type="match status" value="1"/>
</dbReference>
<keyword evidence="19" id="KW-1185">Reference proteome</keyword>
<evidence type="ECO:0000256" key="14">
    <source>
        <dbReference type="ARBA" id="ARBA00066456"/>
    </source>
</evidence>
<comment type="caution">
    <text evidence="18">The sequence shown here is derived from an EMBL/GenBank/DDBJ whole genome shotgun (WGS) entry which is preliminary data.</text>
</comment>
<dbReference type="AlphaFoldDB" id="A0AAU9WG40"/>
<dbReference type="Pfam" id="PF05577">
    <property type="entry name" value="Peptidase_S28"/>
    <property type="match status" value="1"/>
</dbReference>
<comment type="catalytic activity">
    <reaction evidence="12">
        <text>Cleavage of a -Pro-|-Xaa bond to release a C-terminal amino acid.</text>
        <dbReference type="EC" id="3.4.16.2"/>
    </reaction>
</comment>
<dbReference type="FunFam" id="1.20.120.980:FF:000002">
    <property type="entry name" value="lysosomal Pro-X carboxypeptidase"/>
    <property type="match status" value="1"/>
</dbReference>
<name>A0AAU9WG40_9CNID</name>
<proteinExistence type="inferred from homology"/>
<keyword evidence="8" id="KW-0865">Zymogen</keyword>
<dbReference type="SUPFAM" id="SSF53474">
    <property type="entry name" value="alpha/beta-Hydrolases"/>
    <property type="match status" value="1"/>
</dbReference>